<reference evidence="1 2" key="1">
    <citation type="submission" date="2017-09" db="EMBL/GenBank/DDBJ databases">
        <title>Depth-based differentiation of microbial function through sediment-hosted aquifers and enrichment of novel symbionts in the deep terrestrial subsurface.</title>
        <authorList>
            <person name="Probst A.J."/>
            <person name="Ladd B."/>
            <person name="Jarett J.K."/>
            <person name="Geller-Mcgrath D.E."/>
            <person name="Sieber C.M."/>
            <person name="Emerson J.B."/>
            <person name="Anantharaman K."/>
            <person name="Thomas B.C."/>
            <person name="Malmstrom R."/>
            <person name="Stieglmeier M."/>
            <person name="Klingl A."/>
            <person name="Woyke T."/>
            <person name="Ryan C.M."/>
            <person name="Banfield J.F."/>
        </authorList>
    </citation>
    <scope>NUCLEOTIDE SEQUENCE [LARGE SCALE GENOMIC DNA]</scope>
    <source>
        <strain evidence="1">CG15_BIG_FIL_POST_REV_8_21_14_020_45_12</strain>
    </source>
</reference>
<gene>
    <name evidence="1" type="ORF">COW24_02165</name>
</gene>
<protein>
    <submittedName>
        <fullName evidence="1">Uncharacterized protein</fullName>
    </submittedName>
</protein>
<dbReference type="Proteomes" id="UP000230292">
    <property type="component" value="Unassembled WGS sequence"/>
</dbReference>
<name>A0A2M7H4A4_9BACT</name>
<proteinExistence type="predicted"/>
<accession>A0A2M7H4A4</accession>
<organism evidence="1 2">
    <name type="scientific">Candidatus Kerfeldbacteria bacterium CG15_BIG_FIL_POST_REV_8_21_14_020_45_12</name>
    <dbReference type="NCBI Taxonomy" id="2014247"/>
    <lineage>
        <taxon>Bacteria</taxon>
        <taxon>Candidatus Kerfeldiibacteriota</taxon>
    </lineage>
</organism>
<dbReference type="AlphaFoldDB" id="A0A2M7H4A4"/>
<evidence type="ECO:0000313" key="2">
    <source>
        <dbReference type="Proteomes" id="UP000230292"/>
    </source>
</evidence>
<sequence>MVRSTLSLADTRVPAVLIGRATTTKLAAQMDDKLTHVVISGSPKMVLEQLDQLDFDRKVVCKLGFDELGIAIVVDTRQLEPNGSVLTITDLGNGMPAGYTTANAIARKGQLVLLEMPKGQADDTVISLTCDTIDGLTDEDEVLGSTHGADKISLYGVDGEFDLTVISLESGNYQTLPAFTAYEGELGADQDANFQAKYAWGNGNLVAAAVDSDGNLTIAGMTCEDMVAYAERETDVAFTKIGAVQLNSGDQVIGLGHAKGTYTATVLDRDGQLRFVGFKVDWSATDDKVSQMEDDLAVNVDDVLGGTTLAFKGWSHVDGALLFVDPTTGTKCLLKAENIPGWSNYLDQLGVIAMGEAAPIS</sequence>
<comment type="caution">
    <text evidence="1">The sequence shown here is derived from an EMBL/GenBank/DDBJ whole genome shotgun (WGS) entry which is preliminary data.</text>
</comment>
<dbReference type="EMBL" id="PFGC01000028">
    <property type="protein sequence ID" value="PIW37047.1"/>
    <property type="molecule type" value="Genomic_DNA"/>
</dbReference>
<evidence type="ECO:0000313" key="1">
    <source>
        <dbReference type="EMBL" id="PIW37047.1"/>
    </source>
</evidence>